<feature type="non-terminal residue" evidence="1">
    <location>
        <position position="94"/>
    </location>
</feature>
<accession>A0A9N9PAK3</accession>
<sequence>EIIVNDNELQEFEDKRLEEIIVNDNESQEFEDESMMFKLSNIDESKEENSTVFELKHLDKYQAKKKADNEDIREYKSVKIDCQLKVNLNLSGGA</sequence>
<evidence type="ECO:0000313" key="2">
    <source>
        <dbReference type="Proteomes" id="UP000789396"/>
    </source>
</evidence>
<dbReference type="AlphaFoldDB" id="A0A9N9PAK3"/>
<name>A0A9N9PAK3_9GLOM</name>
<comment type="caution">
    <text evidence="1">The sequence shown here is derived from an EMBL/GenBank/DDBJ whole genome shotgun (WGS) entry which is preliminary data.</text>
</comment>
<feature type="non-terminal residue" evidence="1">
    <location>
        <position position="1"/>
    </location>
</feature>
<keyword evidence="2" id="KW-1185">Reference proteome</keyword>
<protein>
    <submittedName>
        <fullName evidence="1">15557_t:CDS:1</fullName>
    </submittedName>
</protein>
<gene>
    <name evidence="1" type="ORF">RFULGI_LOCUS17488</name>
</gene>
<evidence type="ECO:0000313" key="1">
    <source>
        <dbReference type="EMBL" id="CAG8798500.1"/>
    </source>
</evidence>
<reference evidence="1" key="1">
    <citation type="submission" date="2021-06" db="EMBL/GenBank/DDBJ databases">
        <authorList>
            <person name="Kallberg Y."/>
            <person name="Tangrot J."/>
            <person name="Rosling A."/>
        </authorList>
    </citation>
    <scope>NUCLEOTIDE SEQUENCE</scope>
    <source>
        <strain evidence="1">IN212</strain>
    </source>
</reference>
<proteinExistence type="predicted"/>
<organism evidence="1 2">
    <name type="scientific">Racocetra fulgida</name>
    <dbReference type="NCBI Taxonomy" id="60492"/>
    <lineage>
        <taxon>Eukaryota</taxon>
        <taxon>Fungi</taxon>
        <taxon>Fungi incertae sedis</taxon>
        <taxon>Mucoromycota</taxon>
        <taxon>Glomeromycotina</taxon>
        <taxon>Glomeromycetes</taxon>
        <taxon>Diversisporales</taxon>
        <taxon>Gigasporaceae</taxon>
        <taxon>Racocetra</taxon>
    </lineage>
</organism>
<dbReference type="Proteomes" id="UP000789396">
    <property type="component" value="Unassembled WGS sequence"/>
</dbReference>
<dbReference type="OrthoDB" id="10521000at2759"/>
<dbReference type="EMBL" id="CAJVPZ010068902">
    <property type="protein sequence ID" value="CAG8798500.1"/>
    <property type="molecule type" value="Genomic_DNA"/>
</dbReference>